<comment type="cofactor">
    <cofactor evidence="9">
        <name>Mn(2+)</name>
        <dbReference type="ChEBI" id="CHEBI:29035"/>
    </cofactor>
    <cofactor evidence="9">
        <name>Mg(2+)</name>
        <dbReference type="ChEBI" id="CHEBI:18420"/>
    </cofactor>
    <text evidence="9">Manganese or magnesium. Binds 1 divalent metal ion per monomer in the absence of substrate. May bind a second metal ion after substrate binding.</text>
</comment>
<sequence>MDLEKFHLDNGQDYIIKSAIPPEIGCNEVLIGIDEAGRGPVLGPMVYGACYVSRKDEPLLTTLKVADSKTLTEEQRDGCFSNLQNGRDTFGWIAQILPPASISRGMLSRCKYNLNAISHDSAMLLIQSILDMGVTVGAVFLDTVGDPGKYEAKLKERFPLIPAITVSKKADSLFPVVSAASIVAKVCRDQALKEWRFLEGDRFHREIKYGSGYPADPMTKKFLEEHCDRVFGYPQLIRFSWSTTEKAMEAAAVPVRWEKILTEEEASATASTQQITKFFRKRARVEDEAPMEPATVSRHRFFSERNIVTVSSL</sequence>
<keyword evidence="4 9" id="KW-0540">Nuclease</keyword>
<proteinExistence type="inferred from homology"/>
<evidence type="ECO:0000256" key="5">
    <source>
        <dbReference type="ARBA" id="ARBA00022723"/>
    </source>
</evidence>
<dbReference type="InterPro" id="IPR001352">
    <property type="entry name" value="RNase_HII/HIII"/>
</dbReference>
<evidence type="ECO:0000256" key="10">
    <source>
        <dbReference type="RuleBase" id="RU003515"/>
    </source>
</evidence>
<dbReference type="InterPro" id="IPR004649">
    <property type="entry name" value="RNase_H2_suA"/>
</dbReference>
<comment type="function">
    <text evidence="8">Catalytic subunit of RNase HII, an endonuclease that specifically degrades the RNA of RNA:DNA hybrids. Participates in DNA replication, possibly by mediating the removal of lagging-strand Okazaki fragment RNA primers during DNA replication. Mediates the excision of single ribonucleotides from DNA:RNA duplexes.</text>
</comment>
<keyword evidence="7 9" id="KW-0378">Hydrolase</keyword>
<comment type="function">
    <text evidence="10">Endonuclease that specifically degrades the RNA of RNA-DNA hybrids.</text>
</comment>
<dbReference type="Gene3D" id="1.10.10.460">
    <property type="entry name" value="Ribonuclease hii. Domain 2"/>
    <property type="match status" value="1"/>
</dbReference>
<dbReference type="CDD" id="cd07181">
    <property type="entry name" value="RNase_HII_eukaryota_like"/>
    <property type="match status" value="1"/>
</dbReference>
<dbReference type="EC" id="3.1.26.4" evidence="10"/>
<keyword evidence="6 9" id="KW-0255">Endonuclease</keyword>
<comment type="caution">
    <text evidence="12">The sequence shown here is derived from an EMBL/GenBank/DDBJ whole genome shotgun (WGS) entry which is preliminary data.</text>
</comment>
<feature type="binding site" evidence="9">
    <location>
        <position position="142"/>
    </location>
    <ligand>
        <name>a divalent metal cation</name>
        <dbReference type="ChEBI" id="CHEBI:60240"/>
    </ligand>
</feature>
<dbReference type="GO" id="GO:0004523">
    <property type="term" value="F:RNA-DNA hybrid ribonuclease activity"/>
    <property type="evidence" value="ECO:0007669"/>
    <property type="project" value="UniProtKB-UniRule"/>
</dbReference>
<evidence type="ECO:0000313" key="12">
    <source>
        <dbReference type="EMBL" id="OQV11921.1"/>
    </source>
</evidence>
<dbReference type="GO" id="GO:0003723">
    <property type="term" value="F:RNA binding"/>
    <property type="evidence" value="ECO:0007669"/>
    <property type="project" value="UniProtKB-UniRule"/>
</dbReference>
<dbReference type="FunFam" id="1.10.10.460:FF:000001">
    <property type="entry name" value="Ribonuclease"/>
    <property type="match status" value="1"/>
</dbReference>
<reference evidence="13" key="1">
    <citation type="submission" date="2017-01" db="EMBL/GenBank/DDBJ databases">
        <title>Comparative genomics of anhydrobiosis in the tardigrade Hypsibius dujardini.</title>
        <authorList>
            <person name="Yoshida Y."/>
            <person name="Koutsovoulos G."/>
            <person name="Laetsch D."/>
            <person name="Stevens L."/>
            <person name="Kumar S."/>
            <person name="Horikawa D."/>
            <person name="Ishino K."/>
            <person name="Komine S."/>
            <person name="Tomita M."/>
            <person name="Blaxter M."/>
            <person name="Arakawa K."/>
        </authorList>
    </citation>
    <scope>NUCLEOTIDE SEQUENCE [LARGE SCALE GENOMIC DNA]</scope>
    <source>
        <strain evidence="13">Z151</strain>
    </source>
</reference>
<keyword evidence="13" id="KW-1185">Reference proteome</keyword>
<dbReference type="GO" id="GO:0046872">
    <property type="term" value="F:metal ion binding"/>
    <property type="evidence" value="ECO:0007669"/>
    <property type="project" value="UniProtKB-KW"/>
</dbReference>
<dbReference type="AlphaFoldDB" id="A0A1W0W9N7"/>
<accession>A0A1W0W9N7</accession>
<feature type="binding site" evidence="9">
    <location>
        <position position="35"/>
    </location>
    <ligand>
        <name>a divalent metal cation</name>
        <dbReference type="ChEBI" id="CHEBI:60240"/>
    </ligand>
</feature>
<comment type="cofactor">
    <cofactor evidence="2">
        <name>Mg(2+)</name>
        <dbReference type="ChEBI" id="CHEBI:18420"/>
    </cofactor>
</comment>
<dbReference type="InterPro" id="IPR024567">
    <property type="entry name" value="RNase_HII/HIII_dom"/>
</dbReference>
<evidence type="ECO:0000256" key="8">
    <source>
        <dbReference type="ARBA" id="ARBA00024981"/>
    </source>
</evidence>
<evidence type="ECO:0000256" key="7">
    <source>
        <dbReference type="ARBA" id="ARBA00022801"/>
    </source>
</evidence>
<dbReference type="Pfam" id="PF01351">
    <property type="entry name" value="RNase_HII"/>
    <property type="match status" value="1"/>
</dbReference>
<dbReference type="PROSITE" id="PS51975">
    <property type="entry name" value="RNASE_H_2"/>
    <property type="match status" value="1"/>
</dbReference>
<feature type="binding site" evidence="9">
    <location>
        <position position="34"/>
    </location>
    <ligand>
        <name>a divalent metal cation</name>
        <dbReference type="ChEBI" id="CHEBI:60240"/>
    </ligand>
</feature>
<dbReference type="GO" id="GO:0032299">
    <property type="term" value="C:ribonuclease H2 complex"/>
    <property type="evidence" value="ECO:0007669"/>
    <property type="project" value="UniProtKB-ARBA"/>
</dbReference>
<dbReference type="InterPro" id="IPR036397">
    <property type="entry name" value="RNaseH_sf"/>
</dbReference>
<dbReference type="EMBL" id="MTYJ01000158">
    <property type="protein sequence ID" value="OQV11921.1"/>
    <property type="molecule type" value="Genomic_DNA"/>
</dbReference>
<dbReference type="GO" id="GO:0006298">
    <property type="term" value="P:mismatch repair"/>
    <property type="evidence" value="ECO:0007669"/>
    <property type="project" value="TreeGrafter"/>
</dbReference>
<gene>
    <name evidence="12" type="ORF">BV898_13799</name>
</gene>
<organism evidence="12 13">
    <name type="scientific">Hypsibius exemplaris</name>
    <name type="common">Freshwater tardigrade</name>
    <dbReference type="NCBI Taxonomy" id="2072580"/>
    <lineage>
        <taxon>Eukaryota</taxon>
        <taxon>Metazoa</taxon>
        <taxon>Ecdysozoa</taxon>
        <taxon>Tardigrada</taxon>
        <taxon>Eutardigrada</taxon>
        <taxon>Parachela</taxon>
        <taxon>Hypsibioidea</taxon>
        <taxon>Hypsibiidae</taxon>
        <taxon>Hypsibius</taxon>
    </lineage>
</organism>
<protein>
    <recommendedName>
        <fullName evidence="10">Ribonuclease</fullName>
        <ecNumber evidence="10">3.1.26.4</ecNumber>
    </recommendedName>
</protein>
<evidence type="ECO:0000313" key="13">
    <source>
        <dbReference type="Proteomes" id="UP000192578"/>
    </source>
</evidence>
<dbReference type="NCBIfam" id="TIGR00729">
    <property type="entry name" value="ribonuclease HII"/>
    <property type="match status" value="1"/>
</dbReference>
<dbReference type="PANTHER" id="PTHR10954:SF7">
    <property type="entry name" value="RIBONUCLEASE H2 SUBUNIT A"/>
    <property type="match status" value="1"/>
</dbReference>
<dbReference type="Proteomes" id="UP000192578">
    <property type="component" value="Unassembled WGS sequence"/>
</dbReference>
<dbReference type="GO" id="GO:0043137">
    <property type="term" value="P:DNA replication, removal of RNA primer"/>
    <property type="evidence" value="ECO:0007669"/>
    <property type="project" value="TreeGrafter"/>
</dbReference>
<feature type="domain" description="RNase H type-2" evidence="11">
    <location>
        <begin position="28"/>
        <end position="253"/>
    </location>
</feature>
<evidence type="ECO:0000256" key="4">
    <source>
        <dbReference type="ARBA" id="ARBA00022722"/>
    </source>
</evidence>
<dbReference type="Gene3D" id="3.30.420.10">
    <property type="entry name" value="Ribonuclease H-like superfamily/Ribonuclease H"/>
    <property type="match status" value="1"/>
</dbReference>
<evidence type="ECO:0000256" key="2">
    <source>
        <dbReference type="ARBA" id="ARBA00001946"/>
    </source>
</evidence>
<evidence type="ECO:0000256" key="6">
    <source>
        <dbReference type="ARBA" id="ARBA00022759"/>
    </source>
</evidence>
<evidence type="ECO:0000259" key="11">
    <source>
        <dbReference type="PROSITE" id="PS51975"/>
    </source>
</evidence>
<dbReference type="FunFam" id="3.30.420.10:FF:000016">
    <property type="entry name" value="Ribonuclease"/>
    <property type="match status" value="1"/>
</dbReference>
<comment type="similarity">
    <text evidence="3">Belongs to the RNase HII family. Eukaryotic subfamily.</text>
</comment>
<evidence type="ECO:0000256" key="3">
    <source>
        <dbReference type="ARBA" id="ARBA00007058"/>
    </source>
</evidence>
<keyword evidence="5 9" id="KW-0479">Metal-binding</keyword>
<evidence type="ECO:0000256" key="1">
    <source>
        <dbReference type="ARBA" id="ARBA00000077"/>
    </source>
</evidence>
<evidence type="ECO:0000256" key="9">
    <source>
        <dbReference type="PROSITE-ProRule" id="PRU01319"/>
    </source>
</evidence>
<comment type="catalytic activity">
    <reaction evidence="1 9 10">
        <text>Endonucleolytic cleavage to 5'-phosphomonoester.</text>
        <dbReference type="EC" id="3.1.26.4"/>
    </reaction>
</comment>
<dbReference type="PANTHER" id="PTHR10954">
    <property type="entry name" value="RIBONUCLEASE H2 SUBUNIT A"/>
    <property type="match status" value="1"/>
</dbReference>
<dbReference type="InterPro" id="IPR023160">
    <property type="entry name" value="RNase_HII_hlx-loop-hlx_cap_dom"/>
</dbReference>
<name>A0A1W0W9N7_HYPEX</name>
<dbReference type="InterPro" id="IPR012337">
    <property type="entry name" value="RNaseH-like_sf"/>
</dbReference>
<dbReference type="SUPFAM" id="SSF53098">
    <property type="entry name" value="Ribonuclease H-like"/>
    <property type="match status" value="1"/>
</dbReference>
<dbReference type="OrthoDB" id="7462577at2759"/>